<proteinExistence type="predicted"/>
<organism evidence="1 2">
    <name type="scientific">Catharanthus roseus</name>
    <name type="common">Madagascar periwinkle</name>
    <name type="synonym">Vinca rosea</name>
    <dbReference type="NCBI Taxonomy" id="4058"/>
    <lineage>
        <taxon>Eukaryota</taxon>
        <taxon>Viridiplantae</taxon>
        <taxon>Streptophyta</taxon>
        <taxon>Embryophyta</taxon>
        <taxon>Tracheophyta</taxon>
        <taxon>Spermatophyta</taxon>
        <taxon>Magnoliopsida</taxon>
        <taxon>eudicotyledons</taxon>
        <taxon>Gunneridae</taxon>
        <taxon>Pentapetalae</taxon>
        <taxon>asterids</taxon>
        <taxon>lamiids</taxon>
        <taxon>Gentianales</taxon>
        <taxon>Apocynaceae</taxon>
        <taxon>Rauvolfioideae</taxon>
        <taxon>Vinceae</taxon>
        <taxon>Catharanthinae</taxon>
        <taxon>Catharanthus</taxon>
    </lineage>
</organism>
<protein>
    <submittedName>
        <fullName evidence="1">Uncharacterized protein</fullName>
    </submittedName>
</protein>
<comment type="caution">
    <text evidence="1">The sequence shown here is derived from an EMBL/GenBank/DDBJ whole genome shotgun (WGS) entry which is preliminary data.</text>
</comment>
<evidence type="ECO:0000313" key="2">
    <source>
        <dbReference type="Proteomes" id="UP001060085"/>
    </source>
</evidence>
<sequence>MQPEPERKAPVVTGADYGAERRDLLGRCPVLCSSPSTSTGNSKGCYAKGGARQFIAQFLGTTRDSVDRARDELESQLGCSSSQRPQAENMSGSQSPNHADEAMSESSQNRQSEPMREATPCPEQATHKLDDIYDTLKYEDVLRVTFAAFRLRGIAKDWWLRASEVRTLNNQPWT</sequence>
<reference evidence="2" key="1">
    <citation type="journal article" date="2023" name="Nat. Plants">
        <title>Single-cell RNA sequencing provides a high-resolution roadmap for understanding the multicellular compartmentation of specialized metabolism.</title>
        <authorList>
            <person name="Sun S."/>
            <person name="Shen X."/>
            <person name="Li Y."/>
            <person name="Li Y."/>
            <person name="Wang S."/>
            <person name="Li R."/>
            <person name="Zhang H."/>
            <person name="Shen G."/>
            <person name="Guo B."/>
            <person name="Wei J."/>
            <person name="Xu J."/>
            <person name="St-Pierre B."/>
            <person name="Chen S."/>
            <person name="Sun C."/>
        </authorList>
    </citation>
    <scope>NUCLEOTIDE SEQUENCE [LARGE SCALE GENOMIC DNA]</scope>
</reference>
<evidence type="ECO:0000313" key="1">
    <source>
        <dbReference type="EMBL" id="KAI5664317.1"/>
    </source>
</evidence>
<keyword evidence="2" id="KW-1185">Reference proteome</keyword>
<accession>A0ACC0ATH0</accession>
<dbReference type="EMBL" id="CM044705">
    <property type="protein sequence ID" value="KAI5664317.1"/>
    <property type="molecule type" value="Genomic_DNA"/>
</dbReference>
<dbReference type="Proteomes" id="UP001060085">
    <property type="component" value="Linkage Group LG05"/>
</dbReference>
<gene>
    <name evidence="1" type="ORF">M9H77_23640</name>
</gene>
<name>A0ACC0ATH0_CATRO</name>